<feature type="transmembrane region" description="Helical" evidence="1">
    <location>
        <begin position="39"/>
        <end position="60"/>
    </location>
</feature>
<evidence type="ECO:0000256" key="1">
    <source>
        <dbReference type="SAM" id="Phobius"/>
    </source>
</evidence>
<evidence type="ECO:0000313" key="3">
    <source>
        <dbReference type="Proteomes" id="UP000655588"/>
    </source>
</evidence>
<dbReference type="AlphaFoldDB" id="A0A833SGF0"/>
<organism evidence="2 3">
    <name type="scientific">Frieseomelitta varia</name>
    <dbReference type="NCBI Taxonomy" id="561572"/>
    <lineage>
        <taxon>Eukaryota</taxon>
        <taxon>Metazoa</taxon>
        <taxon>Ecdysozoa</taxon>
        <taxon>Arthropoda</taxon>
        <taxon>Hexapoda</taxon>
        <taxon>Insecta</taxon>
        <taxon>Pterygota</taxon>
        <taxon>Neoptera</taxon>
        <taxon>Endopterygota</taxon>
        <taxon>Hymenoptera</taxon>
        <taxon>Apocrita</taxon>
        <taxon>Aculeata</taxon>
        <taxon>Apoidea</taxon>
        <taxon>Anthophila</taxon>
        <taxon>Apidae</taxon>
        <taxon>Frieseomelitta</taxon>
    </lineage>
</organism>
<protein>
    <submittedName>
        <fullName evidence="2">Uncharacterized protein</fullName>
    </submittedName>
</protein>
<keyword evidence="1" id="KW-0472">Membrane</keyword>
<evidence type="ECO:0000313" key="2">
    <source>
        <dbReference type="EMBL" id="KAF3428242.1"/>
    </source>
</evidence>
<dbReference type="Proteomes" id="UP000655588">
    <property type="component" value="Unassembled WGS sequence"/>
</dbReference>
<accession>A0A833SGF0</accession>
<gene>
    <name evidence="2" type="ORF">E2986_03677</name>
</gene>
<comment type="caution">
    <text evidence="2">The sequence shown here is derived from an EMBL/GenBank/DDBJ whole genome shotgun (WGS) entry which is preliminary data.</text>
</comment>
<proteinExistence type="predicted"/>
<dbReference type="EMBL" id="WNWW01000227">
    <property type="protein sequence ID" value="KAF3428242.1"/>
    <property type="molecule type" value="Genomic_DNA"/>
</dbReference>
<name>A0A833SGF0_9HYME</name>
<keyword evidence="1" id="KW-0812">Transmembrane</keyword>
<sequence>MNTIRDQAQIKDLRLTTVVTGEMVVMYLYMRYRYHWNEVMFSMFTTFAMVTNLIDIYYFYNYVYYVYNYGILELW</sequence>
<keyword evidence="3" id="KW-1185">Reference proteome</keyword>
<reference evidence="2" key="1">
    <citation type="submission" date="2019-11" db="EMBL/GenBank/DDBJ databases">
        <title>The nuclear and mitochondrial genomes of Frieseomelitta varia - a highly eusocial stingless bee (Meliponini) with a permanently sterile worker caste.</title>
        <authorList>
            <person name="Freitas F.C.P."/>
            <person name="Lourenco A.P."/>
            <person name="Nunes F.M.F."/>
            <person name="Paschoal A.R."/>
            <person name="Abreu F.C.P."/>
            <person name="Barbin F.O."/>
            <person name="Bataglia L."/>
            <person name="Cardoso-Junior C.A.M."/>
            <person name="Cervoni M.S."/>
            <person name="Silva S.R."/>
            <person name="Dalarmi F."/>
            <person name="Del Lama M.A."/>
            <person name="Depintor T.S."/>
            <person name="Ferreira K.M."/>
            <person name="Goria P.S."/>
            <person name="Jaskot M.C."/>
            <person name="Lago D.C."/>
            <person name="Luna-Lucena D."/>
            <person name="Moda L.M."/>
            <person name="Nascimento L."/>
            <person name="Pedrino M."/>
            <person name="Rabico F.O."/>
            <person name="Sanches F.C."/>
            <person name="Santos D.E."/>
            <person name="Santos C.G."/>
            <person name="Vieira J."/>
            <person name="Lopes T.F."/>
            <person name="Barchuk A.R."/>
            <person name="Hartfelder K."/>
            <person name="Simoes Z.L.P."/>
            <person name="Bitondi M.M.G."/>
            <person name="Pinheiro D.G."/>
        </authorList>
    </citation>
    <scope>NUCLEOTIDE SEQUENCE</scope>
    <source>
        <strain evidence="2">USP_RPSP 00005682</strain>
        <tissue evidence="2">Whole individual</tissue>
    </source>
</reference>
<keyword evidence="1" id="KW-1133">Transmembrane helix</keyword>